<dbReference type="SUPFAM" id="SSF55961">
    <property type="entry name" value="Bet v1-like"/>
    <property type="match status" value="2"/>
</dbReference>
<dbReference type="InterPro" id="IPR051213">
    <property type="entry name" value="START_lipid_transfer"/>
</dbReference>
<feature type="compositionally biased region" description="Pro residues" evidence="1">
    <location>
        <begin position="666"/>
        <end position="676"/>
    </location>
</feature>
<keyword evidence="4" id="KW-1185">Reference proteome</keyword>
<feature type="compositionally biased region" description="Low complexity" evidence="1">
    <location>
        <begin position="260"/>
        <end position="279"/>
    </location>
</feature>
<dbReference type="PANTHER" id="PTHR19308:SF14">
    <property type="entry name" value="START DOMAIN-CONTAINING PROTEIN"/>
    <property type="match status" value="1"/>
</dbReference>
<accession>A0A1X2GR00</accession>
<evidence type="ECO:0000256" key="1">
    <source>
        <dbReference type="SAM" id="MobiDB-lite"/>
    </source>
</evidence>
<evidence type="ECO:0000259" key="2">
    <source>
        <dbReference type="PROSITE" id="PS50848"/>
    </source>
</evidence>
<protein>
    <submittedName>
        <fullName evidence="3">Bet v1-like protein</fullName>
    </submittedName>
</protein>
<dbReference type="InterPro" id="IPR041036">
    <property type="entry name" value="GH5_C"/>
</dbReference>
<feature type="domain" description="START" evidence="2">
    <location>
        <begin position="321"/>
        <end position="526"/>
    </location>
</feature>
<feature type="domain" description="START" evidence="2">
    <location>
        <begin position="50"/>
        <end position="232"/>
    </location>
</feature>
<dbReference type="CDD" id="cd00177">
    <property type="entry name" value="START"/>
    <property type="match status" value="2"/>
</dbReference>
<dbReference type="InterPro" id="IPR002913">
    <property type="entry name" value="START_lipid-bd_dom"/>
</dbReference>
<comment type="caution">
    <text evidence="3">The sequence shown here is derived from an EMBL/GenBank/DDBJ whole genome shotgun (WGS) entry which is preliminary data.</text>
</comment>
<name>A0A1X2GR00_9FUNG</name>
<dbReference type="STRING" id="101127.A0A1X2GR00"/>
<reference evidence="3 4" key="1">
    <citation type="submission" date="2016-07" db="EMBL/GenBank/DDBJ databases">
        <title>Pervasive Adenine N6-methylation of Active Genes in Fungi.</title>
        <authorList>
            <consortium name="DOE Joint Genome Institute"/>
            <person name="Mondo S.J."/>
            <person name="Dannebaum R.O."/>
            <person name="Kuo R.C."/>
            <person name="Labutti K."/>
            <person name="Haridas S."/>
            <person name="Kuo A."/>
            <person name="Salamov A."/>
            <person name="Ahrendt S.R."/>
            <person name="Lipzen A."/>
            <person name="Sullivan W."/>
            <person name="Andreopoulos W.B."/>
            <person name="Clum A."/>
            <person name="Lindquist E."/>
            <person name="Daum C."/>
            <person name="Ramamoorthy G.K."/>
            <person name="Gryganskyi A."/>
            <person name="Culley D."/>
            <person name="Magnuson J.K."/>
            <person name="James T.Y."/>
            <person name="O'Malley M.A."/>
            <person name="Stajich J.E."/>
            <person name="Spatafora J.W."/>
            <person name="Visel A."/>
            <person name="Grigoriev I.V."/>
        </authorList>
    </citation>
    <scope>NUCLEOTIDE SEQUENCE [LARGE SCALE GENOMIC DNA]</scope>
    <source>
        <strain evidence="3 4">NRRL 3301</strain>
    </source>
</reference>
<dbReference type="OrthoDB" id="196858at2759"/>
<dbReference type="PANTHER" id="PTHR19308">
    <property type="entry name" value="PHOSPHATIDYLCHOLINE TRANSFER PROTEIN"/>
    <property type="match status" value="1"/>
</dbReference>
<feature type="compositionally biased region" description="Pro residues" evidence="1">
    <location>
        <begin position="739"/>
        <end position="756"/>
    </location>
</feature>
<evidence type="ECO:0000313" key="4">
    <source>
        <dbReference type="Proteomes" id="UP000242146"/>
    </source>
</evidence>
<organism evidence="3 4">
    <name type="scientific">Hesseltinella vesiculosa</name>
    <dbReference type="NCBI Taxonomy" id="101127"/>
    <lineage>
        <taxon>Eukaryota</taxon>
        <taxon>Fungi</taxon>
        <taxon>Fungi incertae sedis</taxon>
        <taxon>Mucoromycota</taxon>
        <taxon>Mucoromycotina</taxon>
        <taxon>Mucoromycetes</taxon>
        <taxon>Mucorales</taxon>
        <taxon>Cunninghamellaceae</taxon>
        <taxon>Hesseltinella</taxon>
    </lineage>
</organism>
<feature type="region of interest" description="Disordered" evidence="1">
    <location>
        <begin position="248"/>
        <end position="307"/>
    </location>
</feature>
<dbReference type="Pfam" id="PF01852">
    <property type="entry name" value="START"/>
    <property type="match status" value="2"/>
</dbReference>
<feature type="region of interest" description="Disordered" evidence="1">
    <location>
        <begin position="730"/>
        <end position="767"/>
    </location>
</feature>
<gene>
    <name evidence="3" type="ORF">DM01DRAFT_1332963</name>
</gene>
<feature type="compositionally biased region" description="Polar residues" evidence="1">
    <location>
        <begin position="640"/>
        <end position="651"/>
    </location>
</feature>
<dbReference type="Pfam" id="PF18564">
    <property type="entry name" value="Glyco_hydro_5_C"/>
    <property type="match status" value="1"/>
</dbReference>
<dbReference type="Gene3D" id="3.30.530.20">
    <property type="match status" value="2"/>
</dbReference>
<sequence>MPPQPTAPQLKPHHSSSGRDSGFTDSSSLSERESSQPFHMSRNHTVIQKADQAVHRVRQLSRIRSNEWKKVLKHKTGVTVEILQQEKTTVFKGEMMMRGFNPQAVFYIIGMRKLWDNQFDDGCLLENLNETTSITYESYRASGTTKASDITLVEKIDCSNDGEIVFAYSSIETNHMPKISGKTRQDIQLQGWVLQTIPTTPPSTQVTFITEETVRGWIPSLTKKSLARKPLIMIHVHDYLQSKARSSVPRLLAPPPDPQRPAQRSSSASVHTNHSSTSSLTMAPPARTSLIQPPPRRSSLNLLDSHNRLYPSPRHRSVRIDSMETYKRWLNSDLDDWKHQATLDGFDIYNRPCQSYEMPILRGQGIIQGPWSPEQICSAVQNFGSRRHWDDYFEEGQVVERFSQKEYLIYTKMRNVFPIQGRDFTMLSHIESDVKSGTIHVVSASVTDAMVPESKTHIRGEWLVYGWSFQAIKNKAGERIGVHITFINHMDLAGTTPLPSAIIRRLVTDVPSQVSRLQRYLQEYGHPPYVRRVAGKVVREHYDPQSQAYAITLIAKHSPAARRLNTSDQTDAHAAKQQQQWCTDIRVDPVHYPHGFQAVAHPEKHVLIVHRPNHSGIRIYTQDSSLDGATIRIDITALTSSPRSSDESTPCASPLPTGTEFLSRSPPTPSPSPPPQMSHDLKSVTSLSDTLTFSVHSASSIKTLSARKTIIAINNYPKPLEASTASISESTLTPHVPHAKPPSPSPINDVAPPPATRKPITGQGRQQNASSPIIVIGDQLTFNGQQLSVIFGLMVLCYYVGKFSCRCA</sequence>
<proteinExistence type="predicted"/>
<dbReference type="GO" id="GO:0005737">
    <property type="term" value="C:cytoplasm"/>
    <property type="evidence" value="ECO:0007669"/>
    <property type="project" value="UniProtKB-ARBA"/>
</dbReference>
<dbReference type="Proteomes" id="UP000242146">
    <property type="component" value="Unassembled WGS sequence"/>
</dbReference>
<evidence type="ECO:0000313" key="3">
    <source>
        <dbReference type="EMBL" id="ORX59488.1"/>
    </source>
</evidence>
<dbReference type="GO" id="GO:0008289">
    <property type="term" value="F:lipid binding"/>
    <property type="evidence" value="ECO:0007669"/>
    <property type="project" value="InterPro"/>
</dbReference>
<dbReference type="AlphaFoldDB" id="A0A1X2GR00"/>
<dbReference type="EMBL" id="MCGT01000005">
    <property type="protein sequence ID" value="ORX59488.1"/>
    <property type="molecule type" value="Genomic_DNA"/>
</dbReference>
<dbReference type="InterPro" id="IPR023393">
    <property type="entry name" value="START-like_dom_sf"/>
</dbReference>
<feature type="region of interest" description="Disordered" evidence="1">
    <location>
        <begin position="640"/>
        <end position="683"/>
    </location>
</feature>
<dbReference type="PROSITE" id="PS50848">
    <property type="entry name" value="START"/>
    <property type="match status" value="2"/>
</dbReference>
<feature type="region of interest" description="Disordered" evidence="1">
    <location>
        <begin position="1"/>
        <end position="43"/>
    </location>
</feature>